<dbReference type="SUPFAM" id="SSF51905">
    <property type="entry name" value="FAD/NAD(P)-binding domain"/>
    <property type="match status" value="1"/>
</dbReference>
<dbReference type="SUPFAM" id="SSF54373">
    <property type="entry name" value="FAD-linked reductases, C-terminal domain"/>
    <property type="match status" value="1"/>
</dbReference>
<dbReference type="Proteomes" id="UP000236753">
    <property type="component" value="Unassembled WGS sequence"/>
</dbReference>
<keyword evidence="2" id="KW-0784">Thiamine biosynthesis</keyword>
<dbReference type="NCBIfam" id="TIGR02352">
    <property type="entry name" value="thiamin_ThiO"/>
    <property type="match status" value="1"/>
</dbReference>
<dbReference type="Gene3D" id="3.50.50.60">
    <property type="entry name" value="FAD/NAD(P)-binding domain"/>
    <property type="match status" value="1"/>
</dbReference>
<dbReference type="InterPro" id="IPR036188">
    <property type="entry name" value="FAD/NAD-bd_sf"/>
</dbReference>
<evidence type="ECO:0000313" key="6">
    <source>
        <dbReference type="Proteomes" id="UP000236753"/>
    </source>
</evidence>
<reference evidence="5 6" key="1">
    <citation type="submission" date="2016-10" db="EMBL/GenBank/DDBJ databases">
        <authorList>
            <person name="de Groot N.N."/>
        </authorList>
    </citation>
    <scope>NUCLEOTIDE SEQUENCE [LARGE SCALE GENOMIC DNA]</scope>
    <source>
        <strain evidence="5 6">Nm13</strain>
    </source>
</reference>
<evidence type="ECO:0000256" key="2">
    <source>
        <dbReference type="ARBA" id="ARBA00022977"/>
    </source>
</evidence>
<dbReference type="EMBL" id="FNUX01000002">
    <property type="protein sequence ID" value="SEF45191.1"/>
    <property type="molecule type" value="Genomic_DNA"/>
</dbReference>
<evidence type="ECO:0000259" key="4">
    <source>
        <dbReference type="Pfam" id="PF01266"/>
    </source>
</evidence>
<dbReference type="GO" id="GO:0005737">
    <property type="term" value="C:cytoplasm"/>
    <property type="evidence" value="ECO:0007669"/>
    <property type="project" value="TreeGrafter"/>
</dbReference>
<dbReference type="InterPro" id="IPR012727">
    <property type="entry name" value="Gly_oxidase_ThiO"/>
</dbReference>
<dbReference type="RefSeq" id="WP_103965288.1">
    <property type="nucleotide sequence ID" value="NZ_FNUX01000002.1"/>
</dbReference>
<dbReference type="InterPro" id="IPR006076">
    <property type="entry name" value="FAD-dep_OxRdtase"/>
</dbReference>
<comment type="pathway">
    <text evidence="1">Cofactor biosynthesis; thiamine diphosphate biosynthesis.</text>
</comment>
<dbReference type="GO" id="GO:0016491">
    <property type="term" value="F:oxidoreductase activity"/>
    <property type="evidence" value="ECO:0007669"/>
    <property type="project" value="UniProtKB-KW"/>
</dbReference>
<dbReference type="PANTHER" id="PTHR13847:SF289">
    <property type="entry name" value="GLYCINE OXIDASE"/>
    <property type="match status" value="1"/>
</dbReference>
<dbReference type="Gene3D" id="3.30.9.10">
    <property type="entry name" value="D-Amino Acid Oxidase, subunit A, domain 2"/>
    <property type="match status" value="1"/>
</dbReference>
<dbReference type="GO" id="GO:0050660">
    <property type="term" value="F:flavin adenine dinucleotide binding"/>
    <property type="evidence" value="ECO:0007669"/>
    <property type="project" value="InterPro"/>
</dbReference>
<name>A0A1H5S5Z3_9PROT</name>
<dbReference type="Pfam" id="PF01266">
    <property type="entry name" value="DAO"/>
    <property type="match status" value="1"/>
</dbReference>
<evidence type="ECO:0000256" key="3">
    <source>
        <dbReference type="ARBA" id="ARBA00023002"/>
    </source>
</evidence>
<sequence>MKQDVVVIGAGIIGLATAERLLTHGANVTILERNHAGQESSWAGGGILSPLLPWKYSDHVTQLTSYSAKQFPAWISSLREVSGIDPEYEISGMFILPPYDLEIAKQWCSIRGIGIEQFTISNIFPAGNDSDFNRTQPHDRSLFLPNTAQVRNPRLLRALISRVIQLGGKILENCTVYRLNTDCQQIQSITSSCGEFAADHYIVSAGAWSVGILGDHALQLDIRPVKGQMLLFKFDVPPIHNILVQNDLYIIPRRDGHVLIGSTLEDVGFDKQTTVSAFNQLLRHAGKILPSLKKMRIKQHWSGLRPASPRNIPTIGWHPAIRNLLINSGHYRYGVTMAPASAEILVNEMTGAKQPFDTSPYQAGWKIN</sequence>
<dbReference type="GO" id="GO:0009229">
    <property type="term" value="P:thiamine diphosphate biosynthetic process"/>
    <property type="evidence" value="ECO:0007669"/>
    <property type="project" value="UniProtKB-UniPathway"/>
</dbReference>
<evidence type="ECO:0000256" key="1">
    <source>
        <dbReference type="ARBA" id="ARBA00004948"/>
    </source>
</evidence>
<feature type="domain" description="FAD dependent oxidoreductase" evidence="4">
    <location>
        <begin position="4"/>
        <end position="346"/>
    </location>
</feature>
<proteinExistence type="predicted"/>
<gene>
    <name evidence="5" type="ORF">SAMN05216334_1021</name>
</gene>
<accession>A0A1H5S5Z3</accession>
<evidence type="ECO:0000313" key="5">
    <source>
        <dbReference type="EMBL" id="SEF45191.1"/>
    </source>
</evidence>
<keyword evidence="3" id="KW-0560">Oxidoreductase</keyword>
<protein>
    <submittedName>
        <fullName evidence="5">Glycine oxidase</fullName>
    </submittedName>
</protein>
<dbReference type="OrthoDB" id="18526at2"/>
<organism evidence="5 6">
    <name type="scientific">Nitrosomonas ureae</name>
    <dbReference type="NCBI Taxonomy" id="44577"/>
    <lineage>
        <taxon>Bacteria</taxon>
        <taxon>Pseudomonadati</taxon>
        <taxon>Pseudomonadota</taxon>
        <taxon>Betaproteobacteria</taxon>
        <taxon>Nitrosomonadales</taxon>
        <taxon>Nitrosomonadaceae</taxon>
        <taxon>Nitrosomonas</taxon>
    </lineage>
</organism>
<dbReference type="AlphaFoldDB" id="A0A1H5S5Z3"/>
<dbReference type="UniPathway" id="UPA00060"/>
<dbReference type="PANTHER" id="PTHR13847">
    <property type="entry name" value="SARCOSINE DEHYDROGENASE-RELATED"/>
    <property type="match status" value="1"/>
</dbReference>
<dbReference type="GO" id="GO:0009228">
    <property type="term" value="P:thiamine biosynthetic process"/>
    <property type="evidence" value="ECO:0007669"/>
    <property type="project" value="UniProtKB-KW"/>
</dbReference>